<dbReference type="Pfam" id="PF11258">
    <property type="entry name" value="DUF3048"/>
    <property type="match status" value="1"/>
</dbReference>
<sequence>MKKKYGILLIALMLITVLANACGGGEAQAPQPTDDEPIVEQPPTLEPTPAVPAYFGLLTGKGMEQLAAERPVAVLINNLAPARPQSGLTEADIIWEVLAEGGITRLVAIFQSTENVDADIGPVRSNRPYFIALADSYDAIIAHAGASNDAYAILQRQNKPYLDEISNAGGSYWRSSERKAPHNLYTSLSKLREGASAKGYREEATIRGYSFMSEAEAEAAAVGSIKQLEVQFQLKSYRVGYSYDEASRVYKRSINDEPHIDKNTDEQLYASNLIFMQTTHKVLDNEGRLSVDLQAGGDAMVIQNGEAIEGNWVVASDGMIRFLQDGTEIKLVPGKSFIHILPTGKAINEHVIWQ</sequence>
<evidence type="ECO:0000256" key="1">
    <source>
        <dbReference type="SAM" id="SignalP"/>
    </source>
</evidence>
<dbReference type="RefSeq" id="WP_246563886.1">
    <property type="nucleotide sequence ID" value="NZ_BOSE01000011.1"/>
</dbReference>
<gene>
    <name evidence="4" type="primary">yerB</name>
    <name evidence="4" type="ORF">J40TS1_46300</name>
</gene>
<dbReference type="Gene3D" id="3.50.90.10">
    <property type="entry name" value="YerB-like"/>
    <property type="match status" value="1"/>
</dbReference>
<dbReference type="InterPro" id="IPR035328">
    <property type="entry name" value="DUF3048_C"/>
</dbReference>
<evidence type="ECO:0000259" key="2">
    <source>
        <dbReference type="Pfam" id="PF11258"/>
    </source>
</evidence>
<dbReference type="InterPro" id="IPR023158">
    <property type="entry name" value="YerB-like_sf"/>
</dbReference>
<accession>A0A919YRY4</accession>
<feature type="domain" description="DUF3048" evidence="2">
    <location>
        <begin position="58"/>
        <end position="201"/>
    </location>
</feature>
<evidence type="ECO:0000313" key="4">
    <source>
        <dbReference type="EMBL" id="GIP18988.1"/>
    </source>
</evidence>
<keyword evidence="4" id="KW-0449">Lipoprotein</keyword>
<proteinExistence type="predicted"/>
<keyword evidence="1" id="KW-0732">Signal</keyword>
<feature type="signal peptide" evidence="1">
    <location>
        <begin position="1"/>
        <end position="21"/>
    </location>
</feature>
<feature type="domain" description="DUF3048" evidence="3">
    <location>
        <begin position="229"/>
        <end position="338"/>
    </location>
</feature>
<organism evidence="4 5">
    <name type="scientific">Paenibacillus montaniterrae</name>
    <dbReference type="NCBI Taxonomy" id="429341"/>
    <lineage>
        <taxon>Bacteria</taxon>
        <taxon>Bacillati</taxon>
        <taxon>Bacillota</taxon>
        <taxon>Bacilli</taxon>
        <taxon>Bacillales</taxon>
        <taxon>Paenibacillaceae</taxon>
        <taxon>Paenibacillus</taxon>
    </lineage>
</organism>
<dbReference type="EMBL" id="BOSE01000011">
    <property type="protein sequence ID" value="GIP18988.1"/>
    <property type="molecule type" value="Genomic_DNA"/>
</dbReference>
<name>A0A919YRY4_9BACL</name>
<dbReference type="Proteomes" id="UP000683139">
    <property type="component" value="Unassembled WGS sequence"/>
</dbReference>
<comment type="caution">
    <text evidence="4">The sequence shown here is derived from an EMBL/GenBank/DDBJ whole genome shotgun (WGS) entry which is preliminary data.</text>
</comment>
<dbReference type="SUPFAM" id="SSF159774">
    <property type="entry name" value="YerB-like"/>
    <property type="match status" value="1"/>
</dbReference>
<evidence type="ECO:0000259" key="3">
    <source>
        <dbReference type="Pfam" id="PF17479"/>
    </source>
</evidence>
<dbReference type="AlphaFoldDB" id="A0A919YRY4"/>
<evidence type="ECO:0000313" key="5">
    <source>
        <dbReference type="Proteomes" id="UP000683139"/>
    </source>
</evidence>
<feature type="chain" id="PRO_5038992803" evidence="1">
    <location>
        <begin position="22"/>
        <end position="354"/>
    </location>
</feature>
<dbReference type="Pfam" id="PF17479">
    <property type="entry name" value="DUF3048_C"/>
    <property type="match status" value="1"/>
</dbReference>
<dbReference type="InterPro" id="IPR021416">
    <property type="entry name" value="DUF3048_N"/>
</dbReference>
<reference evidence="4" key="1">
    <citation type="submission" date="2021-03" db="EMBL/GenBank/DDBJ databases">
        <title>Antimicrobial resistance genes in bacteria isolated from Japanese honey, and their potential for conferring macrolide and lincosamide resistance in the American foulbrood pathogen Paenibacillus larvae.</title>
        <authorList>
            <person name="Okamoto M."/>
            <person name="Kumagai M."/>
            <person name="Kanamori H."/>
            <person name="Takamatsu D."/>
        </authorList>
    </citation>
    <scope>NUCLEOTIDE SEQUENCE</scope>
    <source>
        <strain evidence="4">J40TS1</strain>
    </source>
</reference>
<keyword evidence="5" id="KW-1185">Reference proteome</keyword>
<protein>
    <submittedName>
        <fullName evidence="4">Lipoprotein YerB</fullName>
    </submittedName>
</protein>